<dbReference type="InParanoid" id="A0A165TCK6"/>
<evidence type="ECO:0000313" key="3">
    <source>
        <dbReference type="Proteomes" id="UP000076761"/>
    </source>
</evidence>
<reference evidence="2 3" key="1">
    <citation type="journal article" date="2016" name="Mol. Biol. Evol.">
        <title>Comparative Genomics of Early-Diverging Mushroom-Forming Fungi Provides Insights into the Origins of Lignocellulose Decay Capabilities.</title>
        <authorList>
            <person name="Nagy L.G."/>
            <person name="Riley R."/>
            <person name="Tritt A."/>
            <person name="Adam C."/>
            <person name="Daum C."/>
            <person name="Floudas D."/>
            <person name="Sun H."/>
            <person name="Yadav J.S."/>
            <person name="Pangilinan J."/>
            <person name="Larsson K.H."/>
            <person name="Matsuura K."/>
            <person name="Barry K."/>
            <person name="Labutti K."/>
            <person name="Kuo R."/>
            <person name="Ohm R.A."/>
            <person name="Bhattacharya S.S."/>
            <person name="Shirouzu T."/>
            <person name="Yoshinaga Y."/>
            <person name="Martin F.M."/>
            <person name="Grigoriev I.V."/>
            <person name="Hibbett D.S."/>
        </authorList>
    </citation>
    <scope>NUCLEOTIDE SEQUENCE [LARGE SCALE GENOMIC DNA]</scope>
    <source>
        <strain evidence="2 3">HHB14362 ss-1</strain>
    </source>
</reference>
<dbReference type="EMBL" id="KV425566">
    <property type="protein sequence ID" value="KZT26466.1"/>
    <property type="molecule type" value="Genomic_DNA"/>
</dbReference>
<dbReference type="Gene3D" id="3.40.50.1110">
    <property type="entry name" value="SGNH hydrolase"/>
    <property type="match status" value="1"/>
</dbReference>
<keyword evidence="3" id="KW-1185">Reference proteome</keyword>
<keyword evidence="2" id="KW-0378">Hydrolase</keyword>
<dbReference type="InterPro" id="IPR013830">
    <property type="entry name" value="SGNH_hydro"/>
</dbReference>
<accession>A0A165TCK6</accession>
<dbReference type="OrthoDB" id="671439at2759"/>
<dbReference type="AlphaFoldDB" id="A0A165TCK6"/>
<organism evidence="2 3">
    <name type="scientific">Neolentinus lepideus HHB14362 ss-1</name>
    <dbReference type="NCBI Taxonomy" id="1314782"/>
    <lineage>
        <taxon>Eukaryota</taxon>
        <taxon>Fungi</taxon>
        <taxon>Dikarya</taxon>
        <taxon>Basidiomycota</taxon>
        <taxon>Agaricomycotina</taxon>
        <taxon>Agaricomycetes</taxon>
        <taxon>Gloeophyllales</taxon>
        <taxon>Gloeophyllaceae</taxon>
        <taxon>Neolentinus</taxon>
    </lineage>
</organism>
<evidence type="ECO:0000259" key="1">
    <source>
        <dbReference type="Pfam" id="PF13472"/>
    </source>
</evidence>
<dbReference type="SUPFAM" id="SSF52266">
    <property type="entry name" value="SGNH hydrolase"/>
    <property type="match status" value="1"/>
</dbReference>
<dbReference type="STRING" id="1314782.A0A165TCK6"/>
<dbReference type="PANTHER" id="PTHR14209">
    <property type="entry name" value="ISOAMYL ACETATE-HYDROLYZING ESTERASE 1"/>
    <property type="match status" value="1"/>
</dbReference>
<evidence type="ECO:0000313" key="2">
    <source>
        <dbReference type="EMBL" id="KZT26466.1"/>
    </source>
</evidence>
<proteinExistence type="predicted"/>
<dbReference type="Pfam" id="PF13472">
    <property type="entry name" value="Lipase_GDSL_2"/>
    <property type="match status" value="1"/>
</dbReference>
<dbReference type="FunCoup" id="A0A165TCK6">
    <property type="interactions" value="106"/>
</dbReference>
<feature type="domain" description="SGNH hydrolase-type esterase" evidence="1">
    <location>
        <begin position="10"/>
        <end position="208"/>
    </location>
</feature>
<dbReference type="InterPro" id="IPR045136">
    <property type="entry name" value="Iah1-like"/>
</dbReference>
<dbReference type="InterPro" id="IPR036514">
    <property type="entry name" value="SGNH_hydro_sf"/>
</dbReference>
<dbReference type="Proteomes" id="UP000076761">
    <property type="component" value="Unassembled WGS sequence"/>
</dbReference>
<sequence>MNDTQDCIVLLGDSLTQLAFSPDGFVRRLSEDYVRKLHVINLGLGGYNSEWAIPVFEQYLPKREVQQYLPKMQLLVIWFGANDAIVPQPEYVHSVSASALASNLRRLVNMVKSVESPYYSPWTRVILMTPPPVNTYQRAEDLQSWGLGLDRNFDKTKRYAEVVKDVGIVDAIPVADIWTNLWEASGKDEHTLSKFLTDGLHLNADGYTIVYNELMNVITDKYPEILPDSLNTVFPIWNQLGISIDPLALLQKRDVFAA</sequence>
<name>A0A165TCK6_9AGAM</name>
<dbReference type="PANTHER" id="PTHR14209:SF19">
    <property type="entry name" value="ISOAMYL ACETATE-HYDROLYZING ESTERASE 1 HOMOLOG"/>
    <property type="match status" value="1"/>
</dbReference>
<gene>
    <name evidence="2" type="ORF">NEOLEDRAFT_1131957</name>
</gene>
<dbReference type="GO" id="GO:0016787">
    <property type="term" value="F:hydrolase activity"/>
    <property type="evidence" value="ECO:0007669"/>
    <property type="project" value="UniProtKB-KW"/>
</dbReference>
<protein>
    <submittedName>
        <fullName evidence="2">SGNH hydrolase</fullName>
    </submittedName>
</protein>
<dbReference type="CDD" id="cd01838">
    <property type="entry name" value="Isoamyl_acetate_hydrolase_like"/>
    <property type="match status" value="1"/>
</dbReference>